<comment type="caution">
    <text evidence="3">The sequence shown here is derived from an EMBL/GenBank/DDBJ whole genome shotgun (WGS) entry which is preliminary data.</text>
</comment>
<protein>
    <submittedName>
        <fullName evidence="3">Transposase</fullName>
    </submittedName>
</protein>
<feature type="region of interest" description="Disordered" evidence="1">
    <location>
        <begin position="56"/>
        <end position="80"/>
    </location>
</feature>
<evidence type="ECO:0000259" key="2">
    <source>
        <dbReference type="Pfam" id="PF13340"/>
    </source>
</evidence>
<organism evidence="3 4">
    <name type="scientific">Streptomyces mangrovi</name>
    <dbReference type="NCBI Taxonomy" id="1206892"/>
    <lineage>
        <taxon>Bacteria</taxon>
        <taxon>Bacillati</taxon>
        <taxon>Actinomycetota</taxon>
        <taxon>Actinomycetes</taxon>
        <taxon>Kitasatosporales</taxon>
        <taxon>Streptomycetaceae</taxon>
        <taxon>Streptomyces</taxon>
    </lineage>
</organism>
<evidence type="ECO:0000256" key="1">
    <source>
        <dbReference type="SAM" id="MobiDB-lite"/>
    </source>
</evidence>
<gene>
    <name evidence="3" type="ORF">ACFPEU_00290</name>
</gene>
<dbReference type="Pfam" id="PF13340">
    <property type="entry name" value="DUF4096"/>
    <property type="match status" value="1"/>
</dbReference>
<keyword evidence="4" id="KW-1185">Reference proteome</keyword>
<accession>A0ABV9IFZ7</accession>
<reference evidence="4" key="1">
    <citation type="journal article" date="2019" name="Int. J. Syst. Evol. Microbiol.">
        <title>The Global Catalogue of Microorganisms (GCM) 10K type strain sequencing project: providing services to taxonomists for standard genome sequencing and annotation.</title>
        <authorList>
            <consortium name="The Broad Institute Genomics Platform"/>
            <consortium name="The Broad Institute Genome Sequencing Center for Infectious Disease"/>
            <person name="Wu L."/>
            <person name="Ma J."/>
        </authorList>
    </citation>
    <scope>NUCLEOTIDE SEQUENCE [LARGE SCALE GENOMIC DNA]</scope>
    <source>
        <strain evidence="4">CGMCC 4.7117</strain>
    </source>
</reference>
<name>A0ABV9IFZ7_9ACTN</name>
<evidence type="ECO:0000313" key="3">
    <source>
        <dbReference type="EMBL" id="MFC4640600.1"/>
    </source>
</evidence>
<dbReference type="EMBL" id="JBHSFR010000001">
    <property type="protein sequence ID" value="MFC4640600.1"/>
    <property type="molecule type" value="Genomic_DNA"/>
</dbReference>
<sequence>MRGRGGRPEVYCRRAIPDAIRCLVDNGIKWRAMPVYFPPWDRVYAFSAAGATMPWSEGSTTGCAPGSARGWAPTRSRVRV</sequence>
<dbReference type="Proteomes" id="UP001595913">
    <property type="component" value="Unassembled WGS sequence"/>
</dbReference>
<evidence type="ECO:0000313" key="4">
    <source>
        <dbReference type="Proteomes" id="UP001595913"/>
    </source>
</evidence>
<proteinExistence type="predicted"/>
<feature type="domain" description="Insertion element IS402-like" evidence="2">
    <location>
        <begin position="3"/>
        <end position="46"/>
    </location>
</feature>
<dbReference type="InterPro" id="IPR025161">
    <property type="entry name" value="IS402-like_dom"/>
</dbReference>